<proteinExistence type="predicted"/>
<organism evidence="1">
    <name type="scientific">Escherichia phage fEgEco12</name>
    <dbReference type="NCBI Taxonomy" id="3158837"/>
    <lineage>
        <taxon>Viruses</taxon>
        <taxon>Duplodnaviria</taxon>
        <taxon>Heunggongvirae</taxon>
        <taxon>Uroviricota</taxon>
        <taxon>Caudoviricetes</taxon>
    </lineage>
</organism>
<accession>A0AAU7PGR8</accession>
<sequence length="71" mass="8621">MVQERSVQNLRNSQFDNIRCHHRQERLNCLFFITFIPLRGDEIVLNKSRQAFKVHYHFQKELVYEVNVVTS</sequence>
<evidence type="ECO:0000313" key="1">
    <source>
        <dbReference type="EMBL" id="XBS49339.1"/>
    </source>
</evidence>
<reference evidence="1" key="1">
    <citation type="submission" date="2024-05" db="EMBL/GenBank/DDBJ databases">
        <authorList>
            <person name="Badawy S."/>
            <person name="Skurnik M."/>
        </authorList>
    </citation>
    <scope>NUCLEOTIDE SEQUENCE</scope>
</reference>
<name>A0AAU7PGR8_9CAUD</name>
<dbReference type="EMBL" id="PP777464">
    <property type="protein sequence ID" value="XBS49339.1"/>
    <property type="molecule type" value="Genomic_DNA"/>
</dbReference>
<protein>
    <submittedName>
        <fullName evidence="1">Uncharacterized protein</fullName>
    </submittedName>
</protein>